<dbReference type="Pfam" id="PF00326">
    <property type="entry name" value="Peptidase_S9"/>
    <property type="match status" value="1"/>
</dbReference>
<dbReference type="SUPFAM" id="SSF53474">
    <property type="entry name" value="alpha/beta-Hydrolases"/>
    <property type="match status" value="1"/>
</dbReference>
<dbReference type="Gene3D" id="3.40.50.1820">
    <property type="entry name" value="alpha/beta hydrolase"/>
    <property type="match status" value="1"/>
</dbReference>
<evidence type="ECO:0000256" key="1">
    <source>
        <dbReference type="ARBA" id="ARBA00001070"/>
    </source>
</evidence>
<sequence length="723" mass="80941">MNKLLFSMVTIMTVSAALSACTTTEQVSAEHADEELDYPVSPRSDQVTDYHGNSVQEPYRWLEDVNSQTTQQWVAAQNRVTLPYLADLEQRDALKTRLTQVWNYERSSTPFRHGRFYFHFQNNGLQDQSVLYVREGLNGAPRPLLDPNQLSDDGTVSLTRVMVSPNARYLAYAISDGGSDWVEFRVRDIQSGEDLADRLTGIKFSNVSWLPDGSGFYYSRYPETPAGDADDSRSVAIYFHRIGSAQRNDRRIYDLSQYPSWNPYPEVTRDGRFLVATVTDGFSSNAVHILDLTNRDARWRRIIDYWDGLYEFIDSDANLLFFSTTAGAENGRVIAVDVNRPQPQHWQELIAERDATLREVRYVGGKFFAHYLDDAHSQIEVFNAYGRHEDSVELPGIGSVDSLTGQASHLETFFTYSSFTEPGVTLRYDIEQQQVEEIDRAQSPADLSNYRTRQVWYESDDGTAVSMFIVHRHDIELDSANPTLLYGYGGFNVALTPSYNPSYTVWLEHGGVLAIPNLRGGGEYGANWHQAGTKLNKQNVFDDFISAARYLIDEGYTSPQQLAIQGASNGGLLVGAVMTQQPSLFAAALPDVGVLDMLRYHTSSANAKAWGSDYGLATDAEEFAALHAYSPVHNVEPGVCYPATLITTGDHDDRVAPWHSYKFAAALQNAQSCDNPVLLRVETRAGHGAGTPTWMRIDQVSDQWAFLLDKLQSESQSSNLNAD</sequence>
<evidence type="ECO:0000259" key="10">
    <source>
        <dbReference type="Pfam" id="PF02897"/>
    </source>
</evidence>
<keyword evidence="6" id="KW-0720">Serine protease</keyword>
<feature type="chain" id="PRO_5019369983" description="prolyl oligopeptidase" evidence="8">
    <location>
        <begin position="20"/>
        <end position="723"/>
    </location>
</feature>
<feature type="region of interest" description="Disordered" evidence="7">
    <location>
        <begin position="29"/>
        <end position="49"/>
    </location>
</feature>
<evidence type="ECO:0000256" key="6">
    <source>
        <dbReference type="ARBA" id="ARBA00022825"/>
    </source>
</evidence>
<evidence type="ECO:0000256" key="4">
    <source>
        <dbReference type="ARBA" id="ARBA00022670"/>
    </source>
</evidence>
<keyword evidence="4" id="KW-0645">Protease</keyword>
<dbReference type="SUPFAM" id="SSF50993">
    <property type="entry name" value="Peptidase/esterase 'gauge' domain"/>
    <property type="match status" value="1"/>
</dbReference>
<keyword evidence="12" id="KW-1185">Reference proteome</keyword>
<dbReference type="InterPro" id="IPR051167">
    <property type="entry name" value="Prolyl_oligopep/macrocyclase"/>
</dbReference>
<comment type="similarity">
    <text evidence="2">Belongs to the peptidase S9A family.</text>
</comment>
<reference evidence="11 12" key="1">
    <citation type="journal article" date="2011" name="Front. Microbiol.">
        <title>Genomic signatures of strain selection and enhancement in Bacillus atrophaeus var. globigii, a historical biowarfare simulant.</title>
        <authorList>
            <person name="Gibbons H.S."/>
            <person name="Broomall S.M."/>
            <person name="McNew L.A."/>
            <person name="Daligault H."/>
            <person name="Chapman C."/>
            <person name="Bruce D."/>
            <person name="Karavis M."/>
            <person name="Krepps M."/>
            <person name="McGregor P.A."/>
            <person name="Hong C."/>
            <person name="Park K.H."/>
            <person name="Akmal A."/>
            <person name="Feldman A."/>
            <person name="Lin J.S."/>
            <person name="Chang W.E."/>
            <person name="Higgs B.W."/>
            <person name="Demirev P."/>
            <person name="Lindquist J."/>
            <person name="Liem A."/>
            <person name="Fochler E."/>
            <person name="Read T.D."/>
            <person name="Tapia R."/>
            <person name="Johnson S."/>
            <person name="Bishop-Lilly K.A."/>
            <person name="Detter C."/>
            <person name="Han C."/>
            <person name="Sozhamannan S."/>
            <person name="Rosenzweig C.N."/>
            <person name="Skowronski E.W."/>
        </authorList>
    </citation>
    <scope>NUCLEOTIDE SEQUENCE [LARGE SCALE GENOMIC DNA]</scope>
    <source>
        <strain evidence="11 12">Y4G10-17</strain>
    </source>
</reference>
<organism evidence="11 12">
    <name type="scientific">Aliidiomarina soli</name>
    <dbReference type="NCBI Taxonomy" id="1928574"/>
    <lineage>
        <taxon>Bacteria</taxon>
        <taxon>Pseudomonadati</taxon>
        <taxon>Pseudomonadota</taxon>
        <taxon>Gammaproteobacteria</taxon>
        <taxon>Alteromonadales</taxon>
        <taxon>Idiomarinaceae</taxon>
        <taxon>Aliidiomarina</taxon>
    </lineage>
</organism>
<evidence type="ECO:0000313" key="12">
    <source>
        <dbReference type="Proteomes" id="UP000287823"/>
    </source>
</evidence>
<evidence type="ECO:0000256" key="2">
    <source>
        <dbReference type="ARBA" id="ARBA00005228"/>
    </source>
</evidence>
<dbReference type="EMBL" id="PIPO01000003">
    <property type="protein sequence ID" value="RUO32915.1"/>
    <property type="molecule type" value="Genomic_DNA"/>
</dbReference>
<dbReference type="GO" id="GO:0006508">
    <property type="term" value="P:proteolysis"/>
    <property type="evidence" value="ECO:0007669"/>
    <property type="project" value="UniProtKB-KW"/>
</dbReference>
<evidence type="ECO:0000256" key="3">
    <source>
        <dbReference type="ARBA" id="ARBA00011897"/>
    </source>
</evidence>
<comment type="catalytic activity">
    <reaction evidence="1">
        <text>Hydrolysis of Pro-|-Xaa &gt;&gt; Ala-|-Xaa in oligopeptides.</text>
        <dbReference type="EC" id="3.4.21.26"/>
    </reaction>
</comment>
<dbReference type="InterPro" id="IPR002470">
    <property type="entry name" value="Peptidase_S9A"/>
</dbReference>
<feature type="domain" description="Peptidase S9 prolyl oligopeptidase catalytic" evidence="9">
    <location>
        <begin position="503"/>
        <end position="713"/>
    </location>
</feature>
<dbReference type="InterPro" id="IPR029058">
    <property type="entry name" value="AB_hydrolase_fold"/>
</dbReference>
<dbReference type="EC" id="3.4.21.26" evidence="3"/>
<dbReference type="Proteomes" id="UP000287823">
    <property type="component" value="Unassembled WGS sequence"/>
</dbReference>
<dbReference type="RefSeq" id="WP_126798670.1">
    <property type="nucleotide sequence ID" value="NZ_PIPO01000003.1"/>
</dbReference>
<evidence type="ECO:0000256" key="7">
    <source>
        <dbReference type="SAM" id="MobiDB-lite"/>
    </source>
</evidence>
<dbReference type="FunFam" id="3.40.50.1820:FF:000005">
    <property type="entry name" value="Prolyl endopeptidase"/>
    <property type="match status" value="1"/>
</dbReference>
<dbReference type="GO" id="GO:0070012">
    <property type="term" value="F:oligopeptidase activity"/>
    <property type="evidence" value="ECO:0007669"/>
    <property type="project" value="TreeGrafter"/>
</dbReference>
<dbReference type="InterPro" id="IPR023302">
    <property type="entry name" value="Pept_S9A_N"/>
</dbReference>
<comment type="caution">
    <text evidence="11">The sequence shown here is derived from an EMBL/GenBank/DDBJ whole genome shotgun (WGS) entry which is preliminary data.</text>
</comment>
<dbReference type="InterPro" id="IPR001375">
    <property type="entry name" value="Peptidase_S9_cat"/>
</dbReference>
<gene>
    <name evidence="11" type="ORF">CWE14_06615</name>
</gene>
<dbReference type="InterPro" id="IPR002471">
    <property type="entry name" value="Pept_S9_AS"/>
</dbReference>
<protein>
    <recommendedName>
        <fullName evidence="3">prolyl oligopeptidase</fullName>
        <ecNumber evidence="3">3.4.21.26</ecNumber>
    </recommendedName>
</protein>
<dbReference type="Gene3D" id="2.130.10.120">
    <property type="entry name" value="Prolyl oligopeptidase, N-terminal domain"/>
    <property type="match status" value="1"/>
</dbReference>
<dbReference type="PANTHER" id="PTHR42881">
    <property type="entry name" value="PROLYL ENDOPEPTIDASE"/>
    <property type="match status" value="1"/>
</dbReference>
<dbReference type="PROSITE" id="PS00708">
    <property type="entry name" value="PRO_ENDOPEP_SER"/>
    <property type="match status" value="1"/>
</dbReference>
<keyword evidence="5" id="KW-0378">Hydrolase</keyword>
<accession>A0A432WGP5</accession>
<dbReference type="PROSITE" id="PS51257">
    <property type="entry name" value="PROKAR_LIPOPROTEIN"/>
    <property type="match status" value="1"/>
</dbReference>
<evidence type="ECO:0000256" key="5">
    <source>
        <dbReference type="ARBA" id="ARBA00022801"/>
    </source>
</evidence>
<feature type="signal peptide" evidence="8">
    <location>
        <begin position="1"/>
        <end position="19"/>
    </location>
</feature>
<feature type="domain" description="Peptidase S9A N-terminal" evidence="10">
    <location>
        <begin position="39"/>
        <end position="436"/>
    </location>
</feature>
<keyword evidence="8" id="KW-0732">Signal</keyword>
<evidence type="ECO:0000313" key="11">
    <source>
        <dbReference type="EMBL" id="RUO32915.1"/>
    </source>
</evidence>
<name>A0A432WGP5_9GAMM</name>
<evidence type="ECO:0000256" key="8">
    <source>
        <dbReference type="SAM" id="SignalP"/>
    </source>
</evidence>
<dbReference type="GO" id="GO:0005829">
    <property type="term" value="C:cytosol"/>
    <property type="evidence" value="ECO:0007669"/>
    <property type="project" value="TreeGrafter"/>
</dbReference>
<dbReference type="Pfam" id="PF02897">
    <property type="entry name" value="Peptidase_S9_N"/>
    <property type="match status" value="1"/>
</dbReference>
<proteinExistence type="inferred from homology"/>
<dbReference type="PANTHER" id="PTHR42881:SF2">
    <property type="entry name" value="PROLYL ENDOPEPTIDASE"/>
    <property type="match status" value="1"/>
</dbReference>
<evidence type="ECO:0000259" key="9">
    <source>
        <dbReference type="Pfam" id="PF00326"/>
    </source>
</evidence>
<dbReference type="AlphaFoldDB" id="A0A432WGP5"/>
<dbReference type="PRINTS" id="PR00862">
    <property type="entry name" value="PROLIGOPTASE"/>
</dbReference>
<dbReference type="GO" id="GO:0004252">
    <property type="term" value="F:serine-type endopeptidase activity"/>
    <property type="evidence" value="ECO:0007669"/>
    <property type="project" value="UniProtKB-EC"/>
</dbReference>